<evidence type="ECO:0000256" key="5">
    <source>
        <dbReference type="ARBA" id="ARBA00022801"/>
    </source>
</evidence>
<dbReference type="Gene3D" id="3.30.830.10">
    <property type="entry name" value="Metalloenzyme, LuxS/M16 peptidase-like"/>
    <property type="match status" value="4"/>
</dbReference>
<dbReference type="PROSITE" id="PS00143">
    <property type="entry name" value="INSULINASE"/>
    <property type="match status" value="1"/>
</dbReference>
<dbReference type="InterPro" id="IPR011765">
    <property type="entry name" value="Pept_M16_N"/>
</dbReference>
<keyword evidence="5" id="KW-0378">Hydrolase</keyword>
<feature type="signal peptide" evidence="9">
    <location>
        <begin position="1"/>
        <end position="21"/>
    </location>
</feature>
<dbReference type="RefSeq" id="WP_198639489.1">
    <property type="nucleotide sequence ID" value="NZ_JAEHNY010000017.1"/>
</dbReference>
<evidence type="ECO:0000313" key="13">
    <source>
        <dbReference type="Proteomes" id="UP000635665"/>
    </source>
</evidence>
<dbReference type="InterPro" id="IPR050626">
    <property type="entry name" value="Peptidase_M16"/>
</dbReference>
<dbReference type="PANTHER" id="PTHR43690:SF34">
    <property type="entry name" value="ZINC PROTEASE PQQL-LIKE"/>
    <property type="match status" value="1"/>
</dbReference>
<feature type="chain" id="PRO_5045401517" evidence="9">
    <location>
        <begin position="22"/>
        <end position="937"/>
    </location>
</feature>
<keyword evidence="6" id="KW-0862">Zinc</keyword>
<evidence type="ECO:0000256" key="7">
    <source>
        <dbReference type="ARBA" id="ARBA00023049"/>
    </source>
</evidence>
<gene>
    <name evidence="12" type="ORF">I6U50_15305</name>
</gene>
<comment type="similarity">
    <text evidence="2 8">Belongs to the peptidase M16 family.</text>
</comment>
<evidence type="ECO:0000259" key="10">
    <source>
        <dbReference type="Pfam" id="PF00675"/>
    </source>
</evidence>
<keyword evidence="7" id="KW-0482">Metalloprotease</keyword>
<evidence type="ECO:0000256" key="9">
    <source>
        <dbReference type="SAM" id="SignalP"/>
    </source>
</evidence>
<feature type="domain" description="Peptidase M16 C-terminal" evidence="11">
    <location>
        <begin position="685"/>
        <end position="863"/>
    </location>
</feature>
<dbReference type="Pfam" id="PF05193">
    <property type="entry name" value="Peptidase_M16_C"/>
    <property type="match status" value="2"/>
</dbReference>
<evidence type="ECO:0000256" key="4">
    <source>
        <dbReference type="ARBA" id="ARBA00022723"/>
    </source>
</evidence>
<dbReference type="Pfam" id="PF00675">
    <property type="entry name" value="Peptidase_M16"/>
    <property type="match status" value="1"/>
</dbReference>
<dbReference type="InterPro" id="IPR011249">
    <property type="entry name" value="Metalloenz_LuxS/M16"/>
</dbReference>
<evidence type="ECO:0000256" key="2">
    <source>
        <dbReference type="ARBA" id="ARBA00007261"/>
    </source>
</evidence>
<keyword evidence="3" id="KW-0645">Protease</keyword>
<accession>A0ABS0TK05</accession>
<dbReference type="EMBL" id="JAEHNY010000017">
    <property type="protein sequence ID" value="MBI6121393.1"/>
    <property type="molecule type" value="Genomic_DNA"/>
</dbReference>
<dbReference type="Proteomes" id="UP000635665">
    <property type="component" value="Unassembled WGS sequence"/>
</dbReference>
<sequence>MSKLKFLTGILLFCALTNLVAQDLTKKVPIDPSITTGKLDNGLTYYIKHNPKTENKAELRLVINAGSLLETEEQQGLAHFLEHMAFNGTRNFEKNELIDYLENLGVLFGADLNAHTSFDETVYKLTLPTDDEEVYDKGIEILRDWSDGITLAEKDIDEERGVIAEELRSGLIGSRRLFNSYIPLITNNARHAERLPIGKLDVILNADYEELRKFYRDWYRPDLMALMVVGDIDVEETKQKIIQNFGDLKNPTSPKPRTQYGIPDNKELKAGIFTDPEVSSLKFFAYYKKQKNNTETLEDYRKTLVGRLYTGMLNLRMEEAREEGRAPVIEIKGGMGNFLADKNSYFVSATLKEDQIKEGIIATLKESERAKRYGFNQSELDRYKKQLLNRANLVRKEEGKINSRSYVEDYVDHFIEGDPIPGSEFTYNFYKDQLPTISLEEVNALSEKWIGDENISLILAGPEKDDLKLPGEETLVQWFESVKDLKLEPYEDDLKVDELMSWEPKPGKVKSTSYNKDINVTEWELSNGVTVVLKPTKLQNDVISISAVRPGGSSLAPDEDYISARFAAGIINKSGLNNISESGLRKLNMGKTVSVKNYINFYEELISGESSTKDLETMLKMIHLSFTNPNKDEAAFSVFKDRRVSAYKNNEITPYSYFRKKIAIEMSDNHLRAVPVESKQIKDGLNLDKAFDFYKERFASAKGFTFFILGNFELDSIKPYVETYIASLPSKNIKQKSKDIKLRYTQGNNETFYKGQEDKAEVHLRYTGKFDFSTRKRDLLSALTHVIRLRLYEELRENRGGVYGVRVASFATDIPYKWYRQSIDFTTAPDDVEDLIKAVHVELDKIRKEGVTQEDLNKVKEALRLRGKEGLDYNSYWSMKLKEAYKYNLDPSKIPDFNSFADELSSKELQELAQEYLIEDNYSQFILLPEKMEKKAG</sequence>
<evidence type="ECO:0000256" key="6">
    <source>
        <dbReference type="ARBA" id="ARBA00022833"/>
    </source>
</evidence>
<dbReference type="InterPro" id="IPR001431">
    <property type="entry name" value="Pept_M16_Zn_BS"/>
</dbReference>
<name>A0ABS0TK05_9FLAO</name>
<comment type="caution">
    <text evidence="12">The sequence shown here is derived from an EMBL/GenBank/DDBJ whole genome shotgun (WGS) entry which is preliminary data.</text>
</comment>
<evidence type="ECO:0000313" key="12">
    <source>
        <dbReference type="EMBL" id="MBI6121393.1"/>
    </source>
</evidence>
<evidence type="ECO:0000259" key="11">
    <source>
        <dbReference type="Pfam" id="PF05193"/>
    </source>
</evidence>
<evidence type="ECO:0000256" key="3">
    <source>
        <dbReference type="ARBA" id="ARBA00022670"/>
    </source>
</evidence>
<feature type="domain" description="Peptidase M16 N-terminal" evidence="10">
    <location>
        <begin position="52"/>
        <end position="167"/>
    </location>
</feature>
<evidence type="ECO:0000256" key="8">
    <source>
        <dbReference type="RuleBase" id="RU004447"/>
    </source>
</evidence>
<comment type="cofactor">
    <cofactor evidence="1">
        <name>Zn(2+)</name>
        <dbReference type="ChEBI" id="CHEBI:29105"/>
    </cofactor>
</comment>
<keyword evidence="13" id="KW-1185">Reference proteome</keyword>
<evidence type="ECO:0000256" key="1">
    <source>
        <dbReference type="ARBA" id="ARBA00001947"/>
    </source>
</evidence>
<protein>
    <submittedName>
        <fullName evidence="12">Insulinase family protein</fullName>
    </submittedName>
</protein>
<organism evidence="12 13">
    <name type="scientific">Salegentibacter maritimus</name>
    <dbReference type="NCBI Taxonomy" id="2794347"/>
    <lineage>
        <taxon>Bacteria</taxon>
        <taxon>Pseudomonadati</taxon>
        <taxon>Bacteroidota</taxon>
        <taxon>Flavobacteriia</taxon>
        <taxon>Flavobacteriales</taxon>
        <taxon>Flavobacteriaceae</taxon>
        <taxon>Salegentibacter</taxon>
    </lineage>
</organism>
<proteinExistence type="inferred from homology"/>
<keyword evidence="9" id="KW-0732">Signal</keyword>
<dbReference type="PANTHER" id="PTHR43690">
    <property type="entry name" value="NARDILYSIN"/>
    <property type="match status" value="1"/>
</dbReference>
<reference evidence="12 13" key="1">
    <citation type="submission" date="2020-12" db="EMBL/GenBank/DDBJ databases">
        <title>Salegentibacter orientalis sp. nov., isolated from costal sediment.</title>
        <authorList>
            <person name="Lian F.-B."/>
        </authorList>
    </citation>
    <scope>NUCLEOTIDE SEQUENCE [LARGE SCALE GENOMIC DNA]</scope>
    <source>
        <strain evidence="12 13">F60176</strain>
    </source>
</reference>
<keyword evidence="4" id="KW-0479">Metal-binding</keyword>
<feature type="domain" description="Peptidase M16 C-terminal" evidence="11">
    <location>
        <begin position="206"/>
        <end position="387"/>
    </location>
</feature>
<dbReference type="SUPFAM" id="SSF63411">
    <property type="entry name" value="LuxS/MPP-like metallohydrolase"/>
    <property type="match status" value="4"/>
</dbReference>
<dbReference type="InterPro" id="IPR007863">
    <property type="entry name" value="Peptidase_M16_C"/>
</dbReference>